<feature type="region of interest" description="Disordered" evidence="2">
    <location>
        <begin position="696"/>
        <end position="719"/>
    </location>
</feature>
<keyword evidence="1" id="KW-0175">Coiled coil</keyword>
<feature type="compositionally biased region" description="Low complexity" evidence="2">
    <location>
        <begin position="102"/>
        <end position="119"/>
    </location>
</feature>
<dbReference type="AlphaFoldDB" id="A0A8K0VZ39"/>
<protein>
    <recommendedName>
        <fullName evidence="5">UBA domain-containing protein</fullName>
    </recommendedName>
</protein>
<evidence type="ECO:0000256" key="1">
    <source>
        <dbReference type="SAM" id="Coils"/>
    </source>
</evidence>
<dbReference type="GO" id="GO:0005829">
    <property type="term" value="C:cytosol"/>
    <property type="evidence" value="ECO:0007669"/>
    <property type="project" value="TreeGrafter"/>
</dbReference>
<feature type="coiled-coil region" evidence="1">
    <location>
        <begin position="481"/>
        <end position="508"/>
    </location>
</feature>
<name>A0A8K0VZ39_9PLEO</name>
<dbReference type="GO" id="GO:0005634">
    <property type="term" value="C:nucleus"/>
    <property type="evidence" value="ECO:0007669"/>
    <property type="project" value="TreeGrafter"/>
</dbReference>
<feature type="compositionally biased region" description="Polar residues" evidence="2">
    <location>
        <begin position="703"/>
        <end position="714"/>
    </location>
</feature>
<evidence type="ECO:0000313" key="4">
    <source>
        <dbReference type="Proteomes" id="UP000813461"/>
    </source>
</evidence>
<reference evidence="3" key="1">
    <citation type="journal article" date="2021" name="Nat. Commun.">
        <title>Genetic determinants of endophytism in the Arabidopsis root mycobiome.</title>
        <authorList>
            <person name="Mesny F."/>
            <person name="Miyauchi S."/>
            <person name="Thiergart T."/>
            <person name="Pickel B."/>
            <person name="Atanasova L."/>
            <person name="Karlsson M."/>
            <person name="Huettel B."/>
            <person name="Barry K.W."/>
            <person name="Haridas S."/>
            <person name="Chen C."/>
            <person name="Bauer D."/>
            <person name="Andreopoulos W."/>
            <person name="Pangilinan J."/>
            <person name="LaButti K."/>
            <person name="Riley R."/>
            <person name="Lipzen A."/>
            <person name="Clum A."/>
            <person name="Drula E."/>
            <person name="Henrissat B."/>
            <person name="Kohler A."/>
            <person name="Grigoriev I.V."/>
            <person name="Martin F.M."/>
            <person name="Hacquard S."/>
        </authorList>
    </citation>
    <scope>NUCLEOTIDE SEQUENCE</scope>
    <source>
        <strain evidence="3">MPI-SDFR-AT-0120</strain>
    </source>
</reference>
<dbReference type="PANTHER" id="PTHR39597">
    <property type="entry name" value="UBA DOMAIN-CONTAINING PROTEIN RUP1"/>
    <property type="match status" value="1"/>
</dbReference>
<evidence type="ECO:0000313" key="3">
    <source>
        <dbReference type="EMBL" id="KAH7087555.1"/>
    </source>
</evidence>
<dbReference type="EMBL" id="JAGMVJ010000009">
    <property type="protein sequence ID" value="KAH7087555.1"/>
    <property type="molecule type" value="Genomic_DNA"/>
</dbReference>
<feature type="region of interest" description="Disordered" evidence="2">
    <location>
        <begin position="64"/>
        <end position="127"/>
    </location>
</feature>
<evidence type="ECO:0008006" key="5">
    <source>
        <dbReference type="Google" id="ProtNLM"/>
    </source>
</evidence>
<comment type="caution">
    <text evidence="3">The sequence shown here is derived from an EMBL/GenBank/DDBJ whole genome shotgun (WGS) entry which is preliminary data.</text>
</comment>
<keyword evidence="4" id="KW-1185">Reference proteome</keyword>
<dbReference type="Proteomes" id="UP000813461">
    <property type="component" value="Unassembled WGS sequence"/>
</dbReference>
<dbReference type="PANTHER" id="PTHR39597:SF1">
    <property type="entry name" value="UBA DOMAIN-CONTAINING PROTEIN RUP1"/>
    <property type="match status" value="1"/>
</dbReference>
<organism evidence="3 4">
    <name type="scientific">Paraphoma chrysanthemicola</name>
    <dbReference type="NCBI Taxonomy" id="798071"/>
    <lineage>
        <taxon>Eukaryota</taxon>
        <taxon>Fungi</taxon>
        <taxon>Dikarya</taxon>
        <taxon>Ascomycota</taxon>
        <taxon>Pezizomycotina</taxon>
        <taxon>Dothideomycetes</taxon>
        <taxon>Pleosporomycetidae</taxon>
        <taxon>Pleosporales</taxon>
        <taxon>Pleosporineae</taxon>
        <taxon>Phaeosphaeriaceae</taxon>
        <taxon>Paraphoma</taxon>
    </lineage>
</organism>
<dbReference type="GO" id="GO:0016579">
    <property type="term" value="P:protein deubiquitination"/>
    <property type="evidence" value="ECO:0007669"/>
    <property type="project" value="TreeGrafter"/>
</dbReference>
<sequence>MADDKVSDLLEFIGYQLGRDDAVQLLKICDSNVEQAAMKFWDTEPANMQKLLKDAVPRWDETAFGAGRYGKDDDTTTGGGMPTFNIDYAPGFENYPHSNVQSRAPTRPPSRSSQRSNVSTHLGDNPMQSIEDLQESGVIGNSKPVFGPATKEYYDTAQWAMVPTATEVIPDPAPIDRQRESGQPAILKPSPRFNYLPALISILHSIPLFRNALLAPTITQRSYWMGDDWWKGSPAVPARIIDTAAGLDEAHALDILHETQRLMAFLDKSDRAYATVTSMMELDGWKEAQPNLEDEDDDLLKFLILWSTAYQAQVPDAQLDGSVRSIVSIGDNSVENFVFDASIVREGARSGISIYDVLDEHLFSTATGSAHISNISKVLIMRLTSATTNAQGLGCRVPATLYADRYLEVNKPIIDGMYLDMKQFEDQLRDIDSTFQGLKYHTPKKEKTKPLETLKLIETSMKAFQPREGQEDTDTNDAAILAQLKTLHQSIESKLAELEAQTKKIRDTISGISGRFKPVVDDGAEALIDLTDTQYPEGQSPQDAMHHPYQLCGVATHLGVVYLLHPDPTSSTPGARQWWRVQYDTESSSPTIRRDRLTQDEVLERAATESASALLIYAHNDAMIVDNLPLTKPLEDFVKKDGYNFMEEIQKAATGWEGIYDESADVAKGNWDVINGPPHYDEQADYDWNNMSAQEYHTRDRNNSNLSSATLTPNTEHDDVGVGVGVQEMVEINGGMDALTGLSSASSSTVDGEAMDVDASGRQHGKASFTDREMVDVQDEPRVQHIEVAEKKGG</sequence>
<dbReference type="InterPro" id="IPR055335">
    <property type="entry name" value="Ucp6/RUP1"/>
</dbReference>
<accession>A0A8K0VZ39</accession>
<proteinExistence type="predicted"/>
<gene>
    <name evidence="3" type="ORF">FB567DRAFT_525214</name>
</gene>
<dbReference type="OrthoDB" id="4489171at2759"/>
<evidence type="ECO:0000256" key="2">
    <source>
        <dbReference type="SAM" id="MobiDB-lite"/>
    </source>
</evidence>